<dbReference type="EMBL" id="AAGK01000002">
    <property type="protein sequence ID" value="EAN32900.1"/>
    <property type="molecule type" value="Genomic_DNA"/>
</dbReference>
<comment type="caution">
    <text evidence="2">The sequence shown here is derived from an EMBL/GenBank/DDBJ whole genome shotgun (WGS) entry which is preliminary data.</text>
</comment>
<dbReference type="RefSeq" id="XP_765183.1">
    <property type="nucleotide sequence ID" value="XM_760090.1"/>
</dbReference>
<proteinExistence type="predicted"/>
<feature type="signal peptide" evidence="1">
    <location>
        <begin position="1"/>
        <end position="18"/>
    </location>
</feature>
<organism evidence="2 3">
    <name type="scientific">Theileria parva</name>
    <name type="common">East coast fever infection agent</name>
    <dbReference type="NCBI Taxonomy" id="5875"/>
    <lineage>
        <taxon>Eukaryota</taxon>
        <taxon>Sar</taxon>
        <taxon>Alveolata</taxon>
        <taxon>Apicomplexa</taxon>
        <taxon>Aconoidasida</taxon>
        <taxon>Piroplasmida</taxon>
        <taxon>Theileriidae</taxon>
        <taxon>Theileria</taxon>
    </lineage>
</organism>
<evidence type="ECO:0000313" key="3">
    <source>
        <dbReference type="Proteomes" id="UP000001949"/>
    </source>
</evidence>
<reference evidence="2 3" key="1">
    <citation type="journal article" date="2005" name="Science">
        <title>Genome sequence of Theileria parva, a bovine pathogen that transforms lymphocytes.</title>
        <authorList>
            <person name="Gardner M.J."/>
            <person name="Bishop R."/>
            <person name="Shah T."/>
            <person name="de Villiers E.P."/>
            <person name="Carlton J.M."/>
            <person name="Hall N."/>
            <person name="Ren Q."/>
            <person name="Paulsen I.T."/>
            <person name="Pain A."/>
            <person name="Berriman M."/>
            <person name="Wilson R.J.M."/>
            <person name="Sato S."/>
            <person name="Ralph S.A."/>
            <person name="Mann D.J."/>
            <person name="Xiong Z."/>
            <person name="Shallom S.J."/>
            <person name="Weidman J."/>
            <person name="Jiang L."/>
            <person name="Lynn J."/>
            <person name="Weaver B."/>
            <person name="Shoaibi A."/>
            <person name="Domingo A.R."/>
            <person name="Wasawo D."/>
            <person name="Crabtree J."/>
            <person name="Wortman J.R."/>
            <person name="Haas B."/>
            <person name="Angiuoli S.V."/>
            <person name="Creasy T.H."/>
            <person name="Lu C."/>
            <person name="Suh B."/>
            <person name="Silva J.C."/>
            <person name="Utterback T.R."/>
            <person name="Feldblyum T.V."/>
            <person name="Pertea M."/>
            <person name="Allen J."/>
            <person name="Nierman W.C."/>
            <person name="Taracha E.L.N."/>
            <person name="Salzberg S.L."/>
            <person name="White O.R."/>
            <person name="Fitzhugh H.A."/>
            <person name="Morzaria S."/>
            <person name="Venter J.C."/>
            <person name="Fraser C.M."/>
            <person name="Nene V."/>
        </authorList>
    </citation>
    <scope>NUCLEOTIDE SEQUENCE [LARGE SCALE GENOMIC DNA]</scope>
    <source>
        <strain evidence="2 3">Muguga</strain>
    </source>
</reference>
<dbReference type="AlphaFoldDB" id="Q4N4M3"/>
<dbReference type="VEuPathDB" id="PiroplasmaDB:TpMuguga_02g00617"/>
<dbReference type="GeneID" id="3501489"/>
<evidence type="ECO:0000256" key="1">
    <source>
        <dbReference type="SAM" id="SignalP"/>
    </source>
</evidence>
<evidence type="ECO:0000313" key="2">
    <source>
        <dbReference type="EMBL" id="EAN32900.1"/>
    </source>
</evidence>
<keyword evidence="1" id="KW-0732">Signal</keyword>
<keyword evidence="3" id="KW-1185">Reference proteome</keyword>
<accession>Q4N4M3</accession>
<sequence length="86" mass="9026">MKFLILALATVFFPGAFADPGKLDLKPLGFPLWGKHGEGDPTDPQELMPGLPDLEGLPAHHLMHALKLHSPPPVPAGPAPLGPSPV</sequence>
<gene>
    <name evidence="2" type="ordered locus">TP02_0617</name>
</gene>
<feature type="chain" id="PRO_5004240771" evidence="1">
    <location>
        <begin position="19"/>
        <end position="86"/>
    </location>
</feature>
<dbReference type="KEGG" id="tpv:TP02_0617"/>
<name>Q4N4M3_THEPA</name>
<protein>
    <submittedName>
        <fullName evidence="2">Uncharacterized protein</fullName>
    </submittedName>
</protein>
<dbReference type="Proteomes" id="UP000001949">
    <property type="component" value="Unassembled WGS sequence"/>
</dbReference>
<dbReference type="InParanoid" id="Q4N4M3"/>